<feature type="compositionally biased region" description="Basic and acidic residues" evidence="3">
    <location>
        <begin position="150"/>
        <end position="172"/>
    </location>
</feature>
<organism evidence="5 6">
    <name type="scientific">Acacia crassicarpa</name>
    <name type="common">northern wattle</name>
    <dbReference type="NCBI Taxonomy" id="499986"/>
    <lineage>
        <taxon>Eukaryota</taxon>
        <taxon>Viridiplantae</taxon>
        <taxon>Streptophyta</taxon>
        <taxon>Embryophyta</taxon>
        <taxon>Tracheophyta</taxon>
        <taxon>Spermatophyta</taxon>
        <taxon>Magnoliopsida</taxon>
        <taxon>eudicotyledons</taxon>
        <taxon>Gunneridae</taxon>
        <taxon>Pentapetalae</taxon>
        <taxon>rosids</taxon>
        <taxon>fabids</taxon>
        <taxon>Fabales</taxon>
        <taxon>Fabaceae</taxon>
        <taxon>Caesalpinioideae</taxon>
        <taxon>mimosoid clade</taxon>
        <taxon>Acacieae</taxon>
        <taxon>Acacia</taxon>
    </lineage>
</organism>
<sequence>MSRHPIVKWAQRSDKVYVTVDLPDAKDVKLKLEPDGRFNFSAKKEEVPYEVDLDLFDKVNVEESKYNIGVRNIVYVIKKAEKKWWDRLIKQEGKPPVFVKVDWDKWVDEEEENERGGMDFDDMDFSNLDMGGDDFDMDDSKEEEEEVETKEEGDGQKEAGEPADVVAKEAKA</sequence>
<keyword evidence="2" id="KW-0963">Cytoplasm</keyword>
<feature type="compositionally biased region" description="Acidic residues" evidence="3">
    <location>
        <begin position="131"/>
        <end position="149"/>
    </location>
</feature>
<evidence type="ECO:0000313" key="5">
    <source>
        <dbReference type="EMBL" id="KAK4285260.1"/>
    </source>
</evidence>
<dbReference type="GO" id="GO:0101031">
    <property type="term" value="C:protein folding chaperone complex"/>
    <property type="evidence" value="ECO:0007669"/>
    <property type="project" value="UniProtKB-ARBA"/>
</dbReference>
<dbReference type="GO" id="GO:0051131">
    <property type="term" value="P:chaperone-mediated protein complex assembly"/>
    <property type="evidence" value="ECO:0007669"/>
    <property type="project" value="TreeGrafter"/>
</dbReference>
<dbReference type="GO" id="GO:0005634">
    <property type="term" value="C:nucleus"/>
    <property type="evidence" value="ECO:0007669"/>
    <property type="project" value="UniProtKB-SubCell"/>
</dbReference>
<evidence type="ECO:0000313" key="6">
    <source>
        <dbReference type="Proteomes" id="UP001293593"/>
    </source>
</evidence>
<comment type="similarity">
    <text evidence="1 2">Belongs to the p23/wos2 family.</text>
</comment>
<comment type="function">
    <text evidence="2">Acts as a co-chaperone for HSP90.</text>
</comment>
<keyword evidence="2" id="KW-0143">Chaperone</keyword>
<dbReference type="Gene3D" id="2.60.40.790">
    <property type="match status" value="1"/>
</dbReference>
<dbReference type="PROSITE" id="PS51203">
    <property type="entry name" value="CS"/>
    <property type="match status" value="1"/>
</dbReference>
<feature type="compositionally biased region" description="Acidic residues" evidence="3">
    <location>
        <begin position="110"/>
        <end position="124"/>
    </location>
</feature>
<protein>
    <recommendedName>
        <fullName evidence="2">Co-chaperone protein p23</fullName>
    </recommendedName>
</protein>
<reference evidence="5" key="1">
    <citation type="submission" date="2023-10" db="EMBL/GenBank/DDBJ databases">
        <title>Chromosome-level genome of the transformable northern wattle, Acacia crassicarpa.</title>
        <authorList>
            <person name="Massaro I."/>
            <person name="Sinha N.R."/>
            <person name="Poethig S."/>
            <person name="Leichty A.R."/>
        </authorList>
    </citation>
    <scope>NUCLEOTIDE SEQUENCE</scope>
    <source>
        <strain evidence="5">Acra3RX</strain>
        <tissue evidence="5">Leaf</tissue>
    </source>
</reference>
<dbReference type="Proteomes" id="UP001293593">
    <property type="component" value="Unassembled WGS sequence"/>
</dbReference>
<evidence type="ECO:0000256" key="1">
    <source>
        <dbReference type="ARBA" id="ARBA00025733"/>
    </source>
</evidence>
<dbReference type="GO" id="GO:0006457">
    <property type="term" value="P:protein folding"/>
    <property type="evidence" value="ECO:0007669"/>
    <property type="project" value="TreeGrafter"/>
</dbReference>
<dbReference type="FunFam" id="2.60.40.790:FF:000013">
    <property type="entry name" value="Very-long-chain (3R)-3-hydroxyacyl-CoA dehydratase"/>
    <property type="match status" value="1"/>
</dbReference>
<evidence type="ECO:0000259" key="4">
    <source>
        <dbReference type="PROSITE" id="PS51203"/>
    </source>
</evidence>
<dbReference type="PANTHER" id="PTHR22932:SF10">
    <property type="entry name" value="CO-CHAPERONE PROTEIN P23"/>
    <property type="match status" value="1"/>
</dbReference>
<dbReference type="GO" id="GO:0051879">
    <property type="term" value="F:Hsp90 protein binding"/>
    <property type="evidence" value="ECO:0007669"/>
    <property type="project" value="UniProtKB-UniRule"/>
</dbReference>
<gene>
    <name evidence="5" type="ORF">QN277_001986</name>
</gene>
<dbReference type="Pfam" id="PF04969">
    <property type="entry name" value="CS"/>
    <property type="match status" value="1"/>
</dbReference>
<keyword evidence="2" id="KW-0539">Nucleus</keyword>
<dbReference type="CDD" id="cd06465">
    <property type="entry name" value="p23_hB-ind1_like"/>
    <property type="match status" value="1"/>
</dbReference>
<dbReference type="GO" id="GO:0009408">
    <property type="term" value="P:response to heat"/>
    <property type="evidence" value="ECO:0007669"/>
    <property type="project" value="UniProtKB-ARBA"/>
</dbReference>
<name>A0AAE1TJ21_9FABA</name>
<dbReference type="InterPro" id="IPR045250">
    <property type="entry name" value="p23-like"/>
</dbReference>
<dbReference type="GO" id="GO:0051087">
    <property type="term" value="F:protein-folding chaperone binding"/>
    <property type="evidence" value="ECO:0007669"/>
    <property type="project" value="UniProtKB-ARBA"/>
</dbReference>
<evidence type="ECO:0000256" key="2">
    <source>
        <dbReference type="RuleBase" id="RU369032"/>
    </source>
</evidence>
<comment type="subcellular location">
    <subcellularLocation>
        <location evidence="2">Cytoplasm</location>
    </subcellularLocation>
    <subcellularLocation>
        <location evidence="2">Nucleus</location>
    </subcellularLocation>
</comment>
<dbReference type="EMBL" id="JAWXYG010000001">
    <property type="protein sequence ID" value="KAK4285260.1"/>
    <property type="molecule type" value="Genomic_DNA"/>
</dbReference>
<feature type="region of interest" description="Disordered" evidence="3">
    <location>
        <begin position="110"/>
        <end position="172"/>
    </location>
</feature>
<dbReference type="PANTHER" id="PTHR22932">
    <property type="entry name" value="TELOMERASE-BINDING PROTEIN P23 HSP90 CO-CHAPERONE"/>
    <property type="match status" value="1"/>
</dbReference>
<dbReference type="SUPFAM" id="SSF49764">
    <property type="entry name" value="HSP20-like chaperones"/>
    <property type="match status" value="1"/>
</dbReference>
<keyword evidence="6" id="KW-1185">Reference proteome</keyword>
<dbReference type="GO" id="GO:0005829">
    <property type="term" value="C:cytosol"/>
    <property type="evidence" value="ECO:0007669"/>
    <property type="project" value="TreeGrafter"/>
</dbReference>
<feature type="domain" description="CS" evidence="4">
    <location>
        <begin position="2"/>
        <end position="89"/>
    </location>
</feature>
<proteinExistence type="inferred from homology"/>
<comment type="caution">
    <text evidence="5">The sequence shown here is derived from an EMBL/GenBank/DDBJ whole genome shotgun (WGS) entry which is preliminary data.</text>
</comment>
<evidence type="ECO:0000256" key="3">
    <source>
        <dbReference type="SAM" id="MobiDB-lite"/>
    </source>
</evidence>
<comment type="subunit">
    <text evidence="2">Interacts with HSP90 in an ATP-dependent manner.</text>
</comment>
<dbReference type="InterPro" id="IPR008978">
    <property type="entry name" value="HSP20-like_chaperone"/>
</dbReference>
<dbReference type="InterPro" id="IPR007052">
    <property type="entry name" value="CS_dom"/>
</dbReference>
<dbReference type="AlphaFoldDB" id="A0AAE1TJ21"/>
<accession>A0AAE1TJ21</accession>